<feature type="domain" description="G-protein coupled receptors family 1 profile" evidence="10">
    <location>
        <begin position="41"/>
        <end position="290"/>
    </location>
</feature>
<dbReference type="PROSITE" id="PS50262">
    <property type="entry name" value="G_PROTEIN_RECEP_F1_2"/>
    <property type="match status" value="1"/>
</dbReference>
<keyword evidence="5" id="KW-0552">Olfaction</keyword>
<feature type="transmembrane region" description="Helical" evidence="9">
    <location>
        <begin position="26"/>
        <end position="48"/>
    </location>
</feature>
<evidence type="ECO:0000256" key="6">
    <source>
        <dbReference type="ARBA" id="ARBA00022989"/>
    </source>
</evidence>
<evidence type="ECO:0000313" key="12">
    <source>
        <dbReference type="Proteomes" id="UP000694380"/>
    </source>
</evidence>
<dbReference type="GO" id="GO:0005886">
    <property type="term" value="C:plasma membrane"/>
    <property type="evidence" value="ECO:0007669"/>
    <property type="project" value="UniProtKB-SubCell"/>
</dbReference>
<reference evidence="11" key="1">
    <citation type="submission" date="2025-08" db="UniProtKB">
        <authorList>
            <consortium name="Ensembl"/>
        </authorList>
    </citation>
    <scope>IDENTIFICATION</scope>
</reference>
<dbReference type="FunFam" id="1.20.1070.10:FF:000001">
    <property type="entry name" value="Olfactory receptor"/>
    <property type="match status" value="1"/>
</dbReference>
<keyword evidence="3" id="KW-0716">Sensory transduction</keyword>
<evidence type="ECO:0000256" key="9">
    <source>
        <dbReference type="SAM" id="Phobius"/>
    </source>
</evidence>
<dbReference type="GeneTree" id="ENSGT01150000286972"/>
<dbReference type="InterPro" id="IPR000276">
    <property type="entry name" value="GPCR_Rhodpsn"/>
</dbReference>
<dbReference type="GO" id="GO:0004984">
    <property type="term" value="F:olfactory receptor activity"/>
    <property type="evidence" value="ECO:0007669"/>
    <property type="project" value="InterPro"/>
</dbReference>
<feature type="transmembrane region" description="Helical" evidence="9">
    <location>
        <begin position="60"/>
        <end position="78"/>
    </location>
</feature>
<proteinExistence type="predicted"/>
<reference evidence="11" key="2">
    <citation type="submission" date="2025-09" db="UniProtKB">
        <authorList>
            <consortium name="Ensembl"/>
        </authorList>
    </citation>
    <scope>IDENTIFICATION</scope>
</reference>
<organism evidence="11 12">
    <name type="scientific">Chrysemys picta bellii</name>
    <name type="common">Western painted turtle</name>
    <name type="synonym">Emys bellii</name>
    <dbReference type="NCBI Taxonomy" id="8478"/>
    <lineage>
        <taxon>Eukaryota</taxon>
        <taxon>Metazoa</taxon>
        <taxon>Chordata</taxon>
        <taxon>Craniata</taxon>
        <taxon>Vertebrata</taxon>
        <taxon>Euteleostomi</taxon>
        <taxon>Archelosauria</taxon>
        <taxon>Testudinata</taxon>
        <taxon>Testudines</taxon>
        <taxon>Cryptodira</taxon>
        <taxon>Durocryptodira</taxon>
        <taxon>Testudinoidea</taxon>
        <taxon>Emydidae</taxon>
        <taxon>Chrysemys</taxon>
    </lineage>
</organism>
<evidence type="ECO:0000313" key="11">
    <source>
        <dbReference type="Ensembl" id="ENSCPBP00000000727.1"/>
    </source>
</evidence>
<evidence type="ECO:0000259" key="10">
    <source>
        <dbReference type="PROSITE" id="PS50262"/>
    </source>
</evidence>
<keyword evidence="7 9" id="KW-0472">Membrane</keyword>
<feature type="transmembrane region" description="Helical" evidence="9">
    <location>
        <begin position="273"/>
        <end position="292"/>
    </location>
</feature>
<name>A0A8C3F015_CHRPI</name>
<evidence type="ECO:0000256" key="8">
    <source>
        <dbReference type="ARBA" id="ARBA00023224"/>
    </source>
</evidence>
<dbReference type="InterPro" id="IPR017452">
    <property type="entry name" value="GPCR_Rhodpsn_7TM"/>
</dbReference>
<dbReference type="OMA" id="LNEMCVY"/>
<keyword evidence="12" id="KW-1185">Reference proteome</keyword>
<dbReference type="Gene3D" id="1.20.1070.10">
    <property type="entry name" value="Rhodopsin 7-helix transmembrane proteins"/>
    <property type="match status" value="1"/>
</dbReference>
<evidence type="ECO:0000256" key="7">
    <source>
        <dbReference type="ARBA" id="ARBA00023136"/>
    </source>
</evidence>
<dbReference type="Pfam" id="PF13853">
    <property type="entry name" value="7tm_4"/>
    <property type="match status" value="1"/>
</dbReference>
<accession>A0A8C3F015</accession>
<protein>
    <recommendedName>
        <fullName evidence="10">G-protein coupled receptors family 1 profile domain-containing protein</fullName>
    </recommendedName>
</protein>
<evidence type="ECO:0000256" key="3">
    <source>
        <dbReference type="ARBA" id="ARBA00022606"/>
    </source>
</evidence>
<keyword evidence="6 9" id="KW-1133">Transmembrane helix</keyword>
<feature type="transmembrane region" description="Helical" evidence="9">
    <location>
        <begin position="198"/>
        <end position="222"/>
    </location>
</feature>
<evidence type="ECO:0000256" key="1">
    <source>
        <dbReference type="ARBA" id="ARBA00004651"/>
    </source>
</evidence>
<dbReference type="GO" id="GO:0004930">
    <property type="term" value="F:G protein-coupled receptor activity"/>
    <property type="evidence" value="ECO:0007669"/>
    <property type="project" value="InterPro"/>
</dbReference>
<gene>
    <name evidence="11" type="primary">LOC101952896</name>
</gene>
<evidence type="ECO:0000256" key="5">
    <source>
        <dbReference type="ARBA" id="ARBA00022725"/>
    </source>
</evidence>
<dbReference type="InterPro" id="IPR000725">
    <property type="entry name" value="Olfact_rcpt"/>
</dbReference>
<dbReference type="PANTHER" id="PTHR26453">
    <property type="entry name" value="OLFACTORY RECEPTOR"/>
    <property type="match status" value="1"/>
</dbReference>
<feature type="transmembrane region" description="Helical" evidence="9">
    <location>
        <begin position="242"/>
        <end position="261"/>
    </location>
</feature>
<dbReference type="CDD" id="cd15225">
    <property type="entry name" value="7tmA_OR10A-like"/>
    <property type="match status" value="1"/>
</dbReference>
<evidence type="ECO:0000256" key="2">
    <source>
        <dbReference type="ARBA" id="ARBA00022475"/>
    </source>
</evidence>
<keyword evidence="4 9" id="KW-0812">Transmembrane</keyword>
<evidence type="ECO:0000256" key="4">
    <source>
        <dbReference type="ARBA" id="ARBA00022692"/>
    </source>
</evidence>
<comment type="subcellular location">
    <subcellularLocation>
        <location evidence="1">Cell membrane</location>
        <topology evidence="1">Multi-pass membrane protein</topology>
    </subcellularLocation>
</comment>
<dbReference type="PRINTS" id="PR00245">
    <property type="entry name" value="OLFACTORYR"/>
</dbReference>
<dbReference type="AlphaFoldDB" id="A0A8C3F015"/>
<keyword evidence="8" id="KW-0807">Transducer</keyword>
<dbReference type="SUPFAM" id="SSF81321">
    <property type="entry name" value="Family A G protein-coupled receptor-like"/>
    <property type="match status" value="1"/>
</dbReference>
<dbReference type="Ensembl" id="ENSCPBT00000000908.1">
    <property type="protein sequence ID" value="ENSCPBP00000000727.1"/>
    <property type="gene ID" value="ENSCPBG00000000560.1"/>
</dbReference>
<dbReference type="PRINTS" id="PR00237">
    <property type="entry name" value="GPCRRHODOPSN"/>
</dbReference>
<sequence>MVTGNHTTTPGFILLGYSSLTNLQGLLFMVFLVIYMVILLGNGVIVLVTVLDSALHTPMYFFLRNLSFVEICYISVTLPKMVANCLAEDGSISFTGCAAQMYFLLLLGGRESFLLAVMAYDRYVAICNPLHYTLIVNREVCARMVAGSWLVNIPVHFGQIYLVFSLPFCGSREINHFFCDIPPLLELSCVDTYRNKMAVFMAVLLFIITPFILIVISYIKIASTILNVPSAEGRHKAFSTCSSHLTVVTLFYGSGMIVYLRPKSRNSEDTEKLLSLFYTIVTPMFNPFIYSLRNKEVKAALRKLVVTKYVGDFSVKIVERKQTSDFV</sequence>
<keyword evidence="2" id="KW-1003">Cell membrane</keyword>
<dbReference type="Proteomes" id="UP000694380">
    <property type="component" value="Unplaced"/>
</dbReference>